<comment type="similarity">
    <text evidence="1">Belongs to the bactofilin family.</text>
</comment>
<dbReference type="RefSeq" id="WP_106703234.1">
    <property type="nucleotide sequence ID" value="NZ_CP027666.1"/>
</dbReference>
<name>A0A2S0MFL5_9BURK</name>
<gene>
    <name evidence="2" type="ORF">C6570_10940</name>
</gene>
<evidence type="ECO:0000313" key="2">
    <source>
        <dbReference type="EMBL" id="AVO34682.1"/>
    </source>
</evidence>
<dbReference type="Proteomes" id="UP000239709">
    <property type="component" value="Chromosome"/>
</dbReference>
<dbReference type="AlphaFoldDB" id="A0A2S0MFL5"/>
<organism evidence="2 3">
    <name type="scientific">Ottowia oryzae</name>
    <dbReference type="NCBI Taxonomy" id="2109914"/>
    <lineage>
        <taxon>Bacteria</taxon>
        <taxon>Pseudomonadati</taxon>
        <taxon>Pseudomonadota</taxon>
        <taxon>Betaproteobacteria</taxon>
        <taxon>Burkholderiales</taxon>
        <taxon>Comamonadaceae</taxon>
        <taxon>Ottowia</taxon>
    </lineage>
</organism>
<proteinExistence type="inferred from homology"/>
<dbReference type="Pfam" id="PF04519">
    <property type="entry name" value="Bactofilin"/>
    <property type="match status" value="1"/>
</dbReference>
<accession>A0A2S0MFL5</accession>
<dbReference type="OrthoDB" id="8903691at2"/>
<protein>
    <recommendedName>
        <fullName evidence="4">Cell shape determination protein CcmA</fullName>
    </recommendedName>
</protein>
<reference evidence="2 3" key="1">
    <citation type="submission" date="2018-03" db="EMBL/GenBank/DDBJ databases">
        <title>Genome sequencing of Ottowia sp.</title>
        <authorList>
            <person name="Kim S.-J."/>
            <person name="Heo J."/>
            <person name="Kwon S.-W."/>
        </authorList>
    </citation>
    <scope>NUCLEOTIDE SEQUENCE [LARGE SCALE GENOMIC DNA]</scope>
    <source>
        <strain evidence="2 3">KADR8-3</strain>
    </source>
</reference>
<dbReference type="InterPro" id="IPR007607">
    <property type="entry name" value="BacA/B"/>
</dbReference>
<evidence type="ECO:0008006" key="4">
    <source>
        <dbReference type="Google" id="ProtNLM"/>
    </source>
</evidence>
<dbReference type="PANTHER" id="PTHR35024:SF4">
    <property type="entry name" value="POLYMER-FORMING CYTOSKELETAL PROTEIN"/>
    <property type="match status" value="1"/>
</dbReference>
<evidence type="ECO:0000256" key="1">
    <source>
        <dbReference type="ARBA" id="ARBA00044755"/>
    </source>
</evidence>
<dbReference type="PANTHER" id="PTHR35024">
    <property type="entry name" value="HYPOTHETICAL CYTOSOLIC PROTEIN"/>
    <property type="match status" value="1"/>
</dbReference>
<keyword evidence="3" id="KW-1185">Reference proteome</keyword>
<dbReference type="EMBL" id="CP027666">
    <property type="protein sequence ID" value="AVO34682.1"/>
    <property type="molecule type" value="Genomic_DNA"/>
</dbReference>
<evidence type="ECO:0000313" key="3">
    <source>
        <dbReference type="Proteomes" id="UP000239709"/>
    </source>
</evidence>
<sequence>MFGSGKDKSTPAVAHAAQAGASSKQIDTLIAQQCTLEGDLTTQNSIKVDGHIQGTLRAEGRAIIGETGVVKGDVHAADLLVLGRLEGNVFAQRLHLQATANIHGNITTESLQVDPGARYHGSVSMKDDGATVVPFAAPGAAAAAEPAAGRAAKG</sequence>
<dbReference type="KEGG" id="otk:C6570_10940"/>